<feature type="signal peptide" evidence="2">
    <location>
        <begin position="1"/>
        <end position="22"/>
    </location>
</feature>
<feature type="chain" id="PRO_5006864883" evidence="2">
    <location>
        <begin position="23"/>
        <end position="265"/>
    </location>
</feature>
<name>A0A0U9HEU3_9BACI</name>
<accession>A0A0U9HEU3</accession>
<evidence type="ECO:0000256" key="1">
    <source>
        <dbReference type="SAM" id="MobiDB-lite"/>
    </source>
</evidence>
<dbReference type="Proteomes" id="UP000052946">
    <property type="component" value="Unassembled WGS sequence"/>
</dbReference>
<dbReference type="AlphaFoldDB" id="A0A0U9HEU3"/>
<feature type="compositionally biased region" description="Basic and acidic residues" evidence="1">
    <location>
        <begin position="50"/>
        <end position="71"/>
    </location>
</feature>
<sequence>MKNLLCLSVICLFVLLWSGCSAADESTEDKNDVIEETEESNTNNVETDNQENKTDDGNNEESESKPNELTNEKAEEILLNLKQTFMVETTNDNIVINYDTVAELQQHFETVMSESLAERYLDGYFQKENENLKLLATEEPAWFQPEKDYSLEEDNPTTYHQIQKQQSQLHGNKEYTFTIKAREDTTWYVSNISSKDINQEFTEKDAIELVSEHLEGELGDNMALRFDRMEEGNYIIHVFENTETHTATYGWYEVNPETEEVTSMF</sequence>
<gene>
    <name evidence="3" type="ORF">OPHB3_3729</name>
</gene>
<proteinExistence type="predicted"/>
<keyword evidence="2" id="KW-0732">Signal</keyword>
<dbReference type="RefSeq" id="WP_058951290.1">
    <property type="nucleotide sequence ID" value="NZ_BBXV01000065.1"/>
</dbReference>
<feature type="region of interest" description="Disordered" evidence="1">
    <location>
        <begin position="26"/>
        <end position="71"/>
    </location>
</feature>
<evidence type="ECO:0000256" key="2">
    <source>
        <dbReference type="SAM" id="SignalP"/>
    </source>
</evidence>
<protein>
    <submittedName>
        <fullName evidence="3">Uncharacterized protein</fullName>
    </submittedName>
</protein>
<evidence type="ECO:0000313" key="3">
    <source>
        <dbReference type="EMBL" id="GAQ19745.1"/>
    </source>
</evidence>
<comment type="caution">
    <text evidence="3">The sequence shown here is derived from an EMBL/GenBank/DDBJ whole genome shotgun (WGS) entry which is preliminary data.</text>
</comment>
<reference evidence="3 4" key="2">
    <citation type="journal article" date="2016" name="Genome Announc.">
        <title>Draft Genome Sequence of Oceanobacillus picturae Heshi-B3, Isolated from Fermented Rice Bran in a Traditional Japanese Seafood Dish.</title>
        <authorList>
            <person name="Akuzawa S."/>
            <person name="Nagaoka J."/>
            <person name="Kanekatsu M."/>
            <person name="Kanesaki Y."/>
            <person name="Suzuki T."/>
        </authorList>
    </citation>
    <scope>NUCLEOTIDE SEQUENCE [LARGE SCALE GENOMIC DNA]</scope>
    <source>
        <strain evidence="3 4">Heshi-B3</strain>
    </source>
</reference>
<dbReference type="EMBL" id="BBXV01000065">
    <property type="protein sequence ID" value="GAQ19745.1"/>
    <property type="molecule type" value="Genomic_DNA"/>
</dbReference>
<dbReference type="OrthoDB" id="574706at2"/>
<dbReference type="PROSITE" id="PS51257">
    <property type="entry name" value="PROKAR_LIPOPROTEIN"/>
    <property type="match status" value="1"/>
</dbReference>
<reference evidence="4" key="1">
    <citation type="submission" date="2015-07" db="EMBL/GenBank/DDBJ databases">
        <title>Draft Genome Sequence of Oceanobacillus picturae Heshi-B3 that Was Isolated from Fermented Rice Bran with Aging Salted Mackerel, Which Was Named Heshiko as Traditional Fermented Seafood in Japan.</title>
        <authorList>
            <person name="Akuzawa S."/>
            <person name="Nakagawa J."/>
            <person name="Kanekatsu T."/>
            <person name="Kanesaki Y."/>
            <person name="Suzuki T."/>
        </authorList>
    </citation>
    <scope>NUCLEOTIDE SEQUENCE [LARGE SCALE GENOMIC DNA]</scope>
    <source>
        <strain evidence="4">Heshi-B3</strain>
    </source>
</reference>
<evidence type="ECO:0000313" key="4">
    <source>
        <dbReference type="Proteomes" id="UP000052946"/>
    </source>
</evidence>
<organism evidence="3 4">
    <name type="scientific">Oceanobacillus picturae</name>
    <dbReference type="NCBI Taxonomy" id="171693"/>
    <lineage>
        <taxon>Bacteria</taxon>
        <taxon>Bacillati</taxon>
        <taxon>Bacillota</taxon>
        <taxon>Bacilli</taxon>
        <taxon>Bacillales</taxon>
        <taxon>Bacillaceae</taxon>
        <taxon>Oceanobacillus</taxon>
    </lineage>
</organism>